<reference evidence="2 3" key="1">
    <citation type="journal article" date="2019" name="New Phytol.">
        <title>Comparative genomics reveals unique wood-decay strategies and fruiting body development in the Schizophyllaceae.</title>
        <authorList>
            <person name="Almasi E."/>
            <person name="Sahu N."/>
            <person name="Krizsan K."/>
            <person name="Balint B."/>
            <person name="Kovacs G.M."/>
            <person name="Kiss B."/>
            <person name="Cseklye J."/>
            <person name="Drula E."/>
            <person name="Henrissat B."/>
            <person name="Nagy I."/>
            <person name="Chovatia M."/>
            <person name="Adam C."/>
            <person name="LaButti K."/>
            <person name="Lipzen A."/>
            <person name="Riley R."/>
            <person name="Grigoriev I.V."/>
            <person name="Nagy L.G."/>
        </authorList>
    </citation>
    <scope>NUCLEOTIDE SEQUENCE [LARGE SCALE GENOMIC DNA]</scope>
    <source>
        <strain evidence="2 3">NL-1724</strain>
    </source>
</reference>
<comment type="caution">
    <text evidence="2">The sequence shown here is derived from an EMBL/GenBank/DDBJ whole genome shotgun (WGS) entry which is preliminary data.</text>
</comment>
<organism evidence="2 3">
    <name type="scientific">Schizophyllum amplum</name>
    <dbReference type="NCBI Taxonomy" id="97359"/>
    <lineage>
        <taxon>Eukaryota</taxon>
        <taxon>Fungi</taxon>
        <taxon>Dikarya</taxon>
        <taxon>Basidiomycota</taxon>
        <taxon>Agaricomycotina</taxon>
        <taxon>Agaricomycetes</taxon>
        <taxon>Agaricomycetidae</taxon>
        <taxon>Agaricales</taxon>
        <taxon>Schizophyllaceae</taxon>
        <taxon>Schizophyllum</taxon>
    </lineage>
</organism>
<dbReference type="Proteomes" id="UP000320762">
    <property type="component" value="Unassembled WGS sequence"/>
</dbReference>
<keyword evidence="3" id="KW-1185">Reference proteome</keyword>
<feature type="region of interest" description="Disordered" evidence="1">
    <location>
        <begin position="38"/>
        <end position="57"/>
    </location>
</feature>
<sequence>MFVLFNGLGHPTAASITYRQPPSSSRRLKSPRLPRYPRRSACVSLPSPSQRPGSFRRTRAQMAVDEREVFPNGSTLFSPPRALFLSTPVPSPPLFFASPLSFTSPSLLSHLPRLWQHLGANEYGMRCARSLCLVPVFVSPTCAALAMGSPCTSNGSRDVALQPRREL</sequence>
<evidence type="ECO:0000313" key="2">
    <source>
        <dbReference type="EMBL" id="TRM55127.1"/>
    </source>
</evidence>
<evidence type="ECO:0000256" key="1">
    <source>
        <dbReference type="SAM" id="MobiDB-lite"/>
    </source>
</evidence>
<proteinExistence type="predicted"/>
<evidence type="ECO:0000313" key="3">
    <source>
        <dbReference type="Proteomes" id="UP000320762"/>
    </source>
</evidence>
<dbReference type="AlphaFoldDB" id="A0A550BRG0"/>
<gene>
    <name evidence="2" type="ORF">BD626DRAFT_176245</name>
</gene>
<accession>A0A550BRG0</accession>
<dbReference type="EMBL" id="VDMD01000317">
    <property type="protein sequence ID" value="TRM55127.1"/>
    <property type="molecule type" value="Genomic_DNA"/>
</dbReference>
<protein>
    <submittedName>
        <fullName evidence="2">Uncharacterized protein</fullName>
    </submittedName>
</protein>
<name>A0A550BRG0_9AGAR</name>